<evidence type="ECO:0008006" key="4">
    <source>
        <dbReference type="Google" id="ProtNLM"/>
    </source>
</evidence>
<feature type="compositionally biased region" description="Basic and acidic residues" evidence="1">
    <location>
        <begin position="77"/>
        <end position="88"/>
    </location>
</feature>
<accession>A0AAN6EJT1</accession>
<dbReference type="EMBL" id="JAJGCB010000036">
    <property type="protein sequence ID" value="KAJ8986483.1"/>
    <property type="molecule type" value="Genomic_DNA"/>
</dbReference>
<gene>
    <name evidence="2" type="ORF">HRR80_009394</name>
</gene>
<dbReference type="Proteomes" id="UP001161757">
    <property type="component" value="Unassembled WGS sequence"/>
</dbReference>
<reference evidence="2" key="1">
    <citation type="submission" date="2023-01" db="EMBL/GenBank/DDBJ databases">
        <title>Exophiala dermititidis isolated from Cystic Fibrosis Patient.</title>
        <authorList>
            <person name="Kurbessoian T."/>
            <person name="Crocker A."/>
            <person name="Murante D."/>
            <person name="Hogan D.A."/>
            <person name="Stajich J.E."/>
        </authorList>
    </citation>
    <scope>NUCLEOTIDE SEQUENCE</scope>
    <source>
        <strain evidence="2">Ex8</strain>
    </source>
</reference>
<proteinExistence type="predicted"/>
<dbReference type="AlphaFoldDB" id="A0AAN6EJT1"/>
<organism evidence="2 3">
    <name type="scientific">Exophiala dermatitidis</name>
    <name type="common">Black yeast-like fungus</name>
    <name type="synonym">Wangiella dermatitidis</name>
    <dbReference type="NCBI Taxonomy" id="5970"/>
    <lineage>
        <taxon>Eukaryota</taxon>
        <taxon>Fungi</taxon>
        <taxon>Dikarya</taxon>
        <taxon>Ascomycota</taxon>
        <taxon>Pezizomycotina</taxon>
        <taxon>Eurotiomycetes</taxon>
        <taxon>Chaetothyriomycetidae</taxon>
        <taxon>Chaetothyriales</taxon>
        <taxon>Herpotrichiellaceae</taxon>
        <taxon>Exophiala</taxon>
    </lineage>
</organism>
<feature type="region of interest" description="Disordered" evidence="1">
    <location>
        <begin position="56"/>
        <end position="98"/>
    </location>
</feature>
<evidence type="ECO:0000313" key="3">
    <source>
        <dbReference type="Proteomes" id="UP001161757"/>
    </source>
</evidence>
<evidence type="ECO:0000313" key="2">
    <source>
        <dbReference type="EMBL" id="KAJ8986483.1"/>
    </source>
</evidence>
<comment type="caution">
    <text evidence="2">The sequence shown here is derived from an EMBL/GenBank/DDBJ whole genome shotgun (WGS) entry which is preliminary data.</text>
</comment>
<name>A0AAN6EJT1_EXODE</name>
<protein>
    <recommendedName>
        <fullName evidence="4">BTB domain-containing protein</fullName>
    </recommendedName>
</protein>
<evidence type="ECO:0000256" key="1">
    <source>
        <dbReference type="SAM" id="MobiDB-lite"/>
    </source>
</evidence>
<sequence>MTPATPLQTRARRSKFSNQTLLITVGAEKVPFHVHVGLLEETSFFDVHGRLPGLERTPITSPERDQTLSPAPNYIPVKREEGTRDDYGTGKQAVDQPVDTAPLPTYHLEGSVYTAAAFGIVVDALYNIAPPAPDSRAECRTVLRSYVLALTYHIVPLQDAIVDCFRQHHQQFNVVFEDLTWLINRIGDGEEIHSIPMVRYLIDQCAWEIYSQGYNSFVQHNVFFERFLSFGDHPVRRALFEAIAQVSRTPIDPAAGLNRYTVNACIVREPAAVHMPEVIELDD</sequence>